<organism evidence="1 2">
    <name type="scientific">Maribacter chungangensis</name>
    <dbReference type="NCBI Taxonomy" id="1069117"/>
    <lineage>
        <taxon>Bacteria</taxon>
        <taxon>Pseudomonadati</taxon>
        <taxon>Bacteroidota</taxon>
        <taxon>Flavobacteriia</taxon>
        <taxon>Flavobacteriales</taxon>
        <taxon>Flavobacteriaceae</taxon>
        <taxon>Maribacter</taxon>
    </lineage>
</organism>
<proteinExistence type="predicted"/>
<dbReference type="RefSeq" id="WP_379932821.1">
    <property type="nucleotide sequence ID" value="NZ_JBHTHY010000003.1"/>
</dbReference>
<name>A0ABW3B1B8_9FLAO</name>
<evidence type="ECO:0000313" key="1">
    <source>
        <dbReference type="EMBL" id="MFD0796870.1"/>
    </source>
</evidence>
<comment type="caution">
    <text evidence="1">The sequence shown here is derived from an EMBL/GenBank/DDBJ whole genome shotgun (WGS) entry which is preliminary data.</text>
</comment>
<keyword evidence="2" id="KW-1185">Reference proteome</keyword>
<reference evidence="2" key="1">
    <citation type="journal article" date="2019" name="Int. J. Syst. Evol. Microbiol.">
        <title>The Global Catalogue of Microorganisms (GCM) 10K type strain sequencing project: providing services to taxonomists for standard genome sequencing and annotation.</title>
        <authorList>
            <consortium name="The Broad Institute Genomics Platform"/>
            <consortium name="The Broad Institute Genome Sequencing Center for Infectious Disease"/>
            <person name="Wu L."/>
            <person name="Ma J."/>
        </authorList>
    </citation>
    <scope>NUCLEOTIDE SEQUENCE [LARGE SCALE GENOMIC DNA]</scope>
    <source>
        <strain evidence="2">CCUG 61948</strain>
    </source>
</reference>
<accession>A0ABW3B1B8</accession>
<dbReference type="EMBL" id="JBHTHY010000003">
    <property type="protein sequence ID" value="MFD0796870.1"/>
    <property type="molecule type" value="Genomic_DNA"/>
</dbReference>
<dbReference type="Proteomes" id="UP001597012">
    <property type="component" value="Unassembled WGS sequence"/>
</dbReference>
<sequence>MEFPIYETASQNVPDELLKALGIETIIHSVFNKETKILLLEIESGQQLENLSPDF</sequence>
<gene>
    <name evidence="1" type="ORF">ACFQZJ_05325</name>
</gene>
<protein>
    <submittedName>
        <fullName evidence="1">Uncharacterized protein</fullName>
    </submittedName>
</protein>
<evidence type="ECO:0000313" key="2">
    <source>
        <dbReference type="Proteomes" id="UP001597012"/>
    </source>
</evidence>